<organism evidence="1 2">
    <name type="scientific">Laodelphax striatellus</name>
    <name type="common">Small brown planthopper</name>
    <name type="synonym">Delphax striatella</name>
    <dbReference type="NCBI Taxonomy" id="195883"/>
    <lineage>
        <taxon>Eukaryota</taxon>
        <taxon>Metazoa</taxon>
        <taxon>Ecdysozoa</taxon>
        <taxon>Arthropoda</taxon>
        <taxon>Hexapoda</taxon>
        <taxon>Insecta</taxon>
        <taxon>Pterygota</taxon>
        <taxon>Neoptera</taxon>
        <taxon>Paraneoptera</taxon>
        <taxon>Hemiptera</taxon>
        <taxon>Auchenorrhyncha</taxon>
        <taxon>Fulgoroidea</taxon>
        <taxon>Delphacidae</taxon>
        <taxon>Criomorphinae</taxon>
        <taxon>Laodelphax</taxon>
    </lineage>
</organism>
<dbReference type="InParanoid" id="A0A482WHI6"/>
<sequence>MKNLQSRMKQKDDCDVFAENVACQLRQITHIRSQMIAKHRINQVLFEIGMSQFDISYNPPSNGSSRPSSAGLDHQFKPIADALAVVNNLDNGDDPAKNTYTALQ</sequence>
<dbReference type="AlphaFoldDB" id="A0A482WHI6"/>
<accession>A0A482WHI6</accession>
<reference evidence="1 2" key="1">
    <citation type="journal article" date="2017" name="Gigascience">
        <title>Genome sequence of the small brown planthopper, Laodelphax striatellus.</title>
        <authorList>
            <person name="Zhu J."/>
            <person name="Jiang F."/>
            <person name="Wang X."/>
            <person name="Yang P."/>
            <person name="Bao Y."/>
            <person name="Zhao W."/>
            <person name="Wang W."/>
            <person name="Lu H."/>
            <person name="Wang Q."/>
            <person name="Cui N."/>
            <person name="Li J."/>
            <person name="Chen X."/>
            <person name="Luo L."/>
            <person name="Yu J."/>
            <person name="Kang L."/>
            <person name="Cui F."/>
        </authorList>
    </citation>
    <scope>NUCLEOTIDE SEQUENCE [LARGE SCALE GENOMIC DNA]</scope>
    <source>
        <strain evidence="1">Lst14</strain>
    </source>
</reference>
<dbReference type="EMBL" id="QKKF02035739">
    <property type="protein sequence ID" value="RZF32908.1"/>
    <property type="molecule type" value="Genomic_DNA"/>
</dbReference>
<evidence type="ECO:0000313" key="1">
    <source>
        <dbReference type="EMBL" id="RZF32908.1"/>
    </source>
</evidence>
<dbReference type="OrthoDB" id="6629625at2759"/>
<comment type="caution">
    <text evidence="1">The sequence shown here is derived from an EMBL/GenBank/DDBJ whole genome shotgun (WGS) entry which is preliminary data.</text>
</comment>
<keyword evidence="2" id="KW-1185">Reference proteome</keyword>
<protein>
    <submittedName>
        <fullName evidence="1">Uncharacterized protein</fullName>
    </submittedName>
</protein>
<evidence type="ECO:0000313" key="2">
    <source>
        <dbReference type="Proteomes" id="UP000291343"/>
    </source>
</evidence>
<dbReference type="Proteomes" id="UP000291343">
    <property type="component" value="Unassembled WGS sequence"/>
</dbReference>
<gene>
    <name evidence="1" type="ORF">LSTR_LSTR004299</name>
</gene>
<proteinExistence type="predicted"/>
<name>A0A482WHI6_LAOST</name>